<dbReference type="EMBL" id="KQ459053">
    <property type="protein sequence ID" value="KPJ04057.1"/>
    <property type="molecule type" value="Genomic_DNA"/>
</dbReference>
<dbReference type="PANTHER" id="PTHR43969">
    <property type="entry name" value="GLUTATHIONE S TRANSFERASE D10, ISOFORM A-RELATED"/>
    <property type="match status" value="1"/>
</dbReference>
<evidence type="ECO:0000313" key="5">
    <source>
        <dbReference type="Proteomes" id="UP000053268"/>
    </source>
</evidence>
<reference evidence="4 5" key="1">
    <citation type="journal article" date="2015" name="Nat. Commun.">
        <title>Outbred genome sequencing and CRISPR/Cas9 gene editing in butterflies.</title>
        <authorList>
            <person name="Li X."/>
            <person name="Fan D."/>
            <person name="Zhang W."/>
            <person name="Liu G."/>
            <person name="Zhang L."/>
            <person name="Zhao L."/>
            <person name="Fang X."/>
            <person name="Chen L."/>
            <person name="Dong Y."/>
            <person name="Chen Y."/>
            <person name="Ding Y."/>
            <person name="Zhao R."/>
            <person name="Feng M."/>
            <person name="Zhu Y."/>
            <person name="Feng Y."/>
            <person name="Jiang X."/>
            <person name="Zhu D."/>
            <person name="Xiang H."/>
            <person name="Feng X."/>
            <person name="Li S."/>
            <person name="Wang J."/>
            <person name="Zhang G."/>
            <person name="Kronforst M.R."/>
            <person name="Wang W."/>
        </authorList>
    </citation>
    <scope>NUCLEOTIDE SEQUENCE [LARGE SCALE GENOMIC DNA]</scope>
    <source>
        <strain evidence="4">Ya'a_city_454_Px</strain>
        <tissue evidence="4">Whole body</tissue>
    </source>
</reference>
<feature type="domain" description="GST N-terminal" evidence="2">
    <location>
        <begin position="2"/>
        <end position="83"/>
    </location>
</feature>
<dbReference type="InterPro" id="IPR004045">
    <property type="entry name" value="Glutathione_S-Trfase_N"/>
</dbReference>
<proteinExistence type="predicted"/>
<dbReference type="CDD" id="cd03177">
    <property type="entry name" value="GST_C_Delta_Epsilon"/>
    <property type="match status" value="1"/>
</dbReference>
<dbReference type="Proteomes" id="UP000053268">
    <property type="component" value="Unassembled WGS sequence"/>
</dbReference>
<dbReference type="GO" id="GO:0004364">
    <property type="term" value="F:glutathione transferase activity"/>
    <property type="evidence" value="ECO:0007669"/>
    <property type="project" value="TreeGrafter"/>
</dbReference>
<dbReference type="RefSeq" id="XP_013163031.1">
    <property type="nucleotide sequence ID" value="XM_013307577.1"/>
</dbReference>
<dbReference type="SFLD" id="SFLDG01153">
    <property type="entry name" value="Main.4:_Theta-like"/>
    <property type="match status" value="1"/>
</dbReference>
<dbReference type="FunFam" id="1.20.1050.10:FF:000007">
    <property type="entry name" value="Glutathione S-transferase 1-1"/>
    <property type="match status" value="1"/>
</dbReference>
<dbReference type="PROSITE" id="PS50405">
    <property type="entry name" value="GST_CTER"/>
    <property type="match status" value="1"/>
</dbReference>
<dbReference type="OrthoDB" id="2309723at2759"/>
<reference evidence="6" key="2">
    <citation type="submission" date="2025-04" db="UniProtKB">
        <authorList>
            <consortium name="RefSeq"/>
        </authorList>
    </citation>
    <scope>IDENTIFICATION</scope>
</reference>
<dbReference type="AlphaFoldDB" id="A0A194QF03"/>
<dbReference type="InterPro" id="IPR036282">
    <property type="entry name" value="Glutathione-S-Trfase_C_sf"/>
</dbReference>
<dbReference type="InterPro" id="IPR040079">
    <property type="entry name" value="Glutathione_S-Trfase"/>
</dbReference>
<dbReference type="InterPro" id="IPR004046">
    <property type="entry name" value="GST_C"/>
</dbReference>
<dbReference type="SFLD" id="SFLDS00019">
    <property type="entry name" value="Glutathione_Transferase_(cytos"/>
    <property type="match status" value="1"/>
</dbReference>
<dbReference type="Gene3D" id="1.20.1050.10">
    <property type="match status" value="1"/>
</dbReference>
<keyword evidence="4" id="KW-0808">Transferase</keyword>
<dbReference type="CDD" id="cd03045">
    <property type="entry name" value="GST_N_Delta_Epsilon"/>
    <property type="match status" value="1"/>
</dbReference>
<keyword evidence="5" id="KW-1185">Reference proteome</keyword>
<organism evidence="4 5">
    <name type="scientific">Papilio xuthus</name>
    <name type="common">Asian swallowtail butterfly</name>
    <dbReference type="NCBI Taxonomy" id="66420"/>
    <lineage>
        <taxon>Eukaryota</taxon>
        <taxon>Metazoa</taxon>
        <taxon>Ecdysozoa</taxon>
        <taxon>Arthropoda</taxon>
        <taxon>Hexapoda</taxon>
        <taxon>Insecta</taxon>
        <taxon>Pterygota</taxon>
        <taxon>Neoptera</taxon>
        <taxon>Endopterygota</taxon>
        <taxon>Lepidoptera</taxon>
        <taxon>Glossata</taxon>
        <taxon>Ditrysia</taxon>
        <taxon>Papilionoidea</taxon>
        <taxon>Papilionidae</taxon>
        <taxon>Papilioninae</taxon>
        <taxon>Papilio</taxon>
    </lineage>
</organism>
<accession>A0A194QF03</accession>
<dbReference type="KEGG" id="pxu:106114388"/>
<comment type="subunit">
    <text evidence="1">Homodimer.</text>
</comment>
<dbReference type="Gene3D" id="3.40.30.10">
    <property type="entry name" value="Glutaredoxin"/>
    <property type="match status" value="1"/>
</dbReference>
<dbReference type="Pfam" id="PF00043">
    <property type="entry name" value="GST_C"/>
    <property type="match status" value="1"/>
</dbReference>
<dbReference type="SUPFAM" id="SSF47616">
    <property type="entry name" value="GST C-terminal domain-like"/>
    <property type="match status" value="1"/>
</dbReference>
<dbReference type="SFLD" id="SFLDG00358">
    <property type="entry name" value="Main_(cytGST)"/>
    <property type="match status" value="1"/>
</dbReference>
<dbReference type="PANTHER" id="PTHR43969:SF9">
    <property type="entry name" value="GLUTATHIONE S TRANSFERASE D10, ISOFORM A-RELATED"/>
    <property type="match status" value="1"/>
</dbReference>
<dbReference type="SUPFAM" id="SSF52833">
    <property type="entry name" value="Thioredoxin-like"/>
    <property type="match status" value="1"/>
</dbReference>
<dbReference type="STRING" id="66420.A0A194QF03"/>
<evidence type="ECO:0000259" key="2">
    <source>
        <dbReference type="PROSITE" id="PS50404"/>
    </source>
</evidence>
<dbReference type="GO" id="GO:0006749">
    <property type="term" value="P:glutathione metabolic process"/>
    <property type="evidence" value="ECO:0007669"/>
    <property type="project" value="TreeGrafter"/>
</dbReference>
<dbReference type="Pfam" id="PF13417">
    <property type="entry name" value="GST_N_3"/>
    <property type="match status" value="1"/>
</dbReference>
<dbReference type="InterPro" id="IPR036249">
    <property type="entry name" value="Thioredoxin-like_sf"/>
</dbReference>
<dbReference type="FunFam" id="3.40.30.10:FF:000034">
    <property type="entry name" value="glutathione S-transferase 1"/>
    <property type="match status" value="1"/>
</dbReference>
<protein>
    <submittedName>
        <fullName evidence="4 6">Glutathione S-transferase 1, isoform D</fullName>
    </submittedName>
</protein>
<evidence type="ECO:0000259" key="3">
    <source>
        <dbReference type="PROSITE" id="PS50405"/>
    </source>
</evidence>
<dbReference type="Proteomes" id="UP000694872">
    <property type="component" value="Unplaced"/>
</dbReference>
<dbReference type="PROSITE" id="PS50404">
    <property type="entry name" value="GST_NTER"/>
    <property type="match status" value="1"/>
</dbReference>
<dbReference type="GeneID" id="106114388"/>
<feature type="domain" description="GST C-terminal" evidence="3">
    <location>
        <begin position="89"/>
        <end position="213"/>
    </location>
</feature>
<evidence type="ECO:0000313" key="4">
    <source>
        <dbReference type="EMBL" id="KPJ04057.1"/>
    </source>
</evidence>
<sequence>MSTIKLYYFPASGAARIALMAARLVGVPIQLEIVDLMKKEQYSEAYLKINPQHCVPTLDDDGFILLESRAIACYLAEKYGTDDTIYPKDPKKRAIVNQRLYFDCSNLVVKMRAICYPIIYKGETEIKENLRDDFNESLTILDKYLENNKWVAGEHVTIADTTIYASMSGIFAIGWDLSTFPNIQRWLKDCSSLPGYEENEKGAKMFAEAVKKNLKQ</sequence>
<name>A0A194QF03_PAPXU</name>
<gene>
    <name evidence="6" type="primary">LOC106114388</name>
    <name evidence="4" type="ORF">RR46_07816</name>
</gene>
<evidence type="ECO:0000256" key="1">
    <source>
        <dbReference type="ARBA" id="ARBA00011738"/>
    </source>
</evidence>
<evidence type="ECO:0000313" key="6">
    <source>
        <dbReference type="RefSeq" id="XP_013163031.1"/>
    </source>
</evidence>
<dbReference type="InterPro" id="IPR010987">
    <property type="entry name" value="Glutathione-S-Trfase_C-like"/>
</dbReference>